<dbReference type="InterPro" id="IPR016977">
    <property type="entry name" value="ComGF"/>
</dbReference>
<accession>A0A1W5ZUW8</accession>
<evidence type="ECO:0000256" key="2">
    <source>
        <dbReference type="ARBA" id="ARBA00023287"/>
    </source>
</evidence>
<proteinExistence type="predicted"/>
<name>A0A1W5ZUW8_9BACI</name>
<keyword evidence="2" id="KW-0178">Competence</keyword>
<dbReference type="Pfam" id="PF07963">
    <property type="entry name" value="N_methyl"/>
    <property type="match status" value="1"/>
</dbReference>
<organism evidence="4 5">
    <name type="scientific">Halobacillus mangrovi</name>
    <dbReference type="NCBI Taxonomy" id="402384"/>
    <lineage>
        <taxon>Bacteria</taxon>
        <taxon>Bacillati</taxon>
        <taxon>Bacillota</taxon>
        <taxon>Bacilli</taxon>
        <taxon>Bacillales</taxon>
        <taxon>Bacillaceae</taxon>
        <taxon>Halobacillus</taxon>
    </lineage>
</organism>
<dbReference type="EMBL" id="CP020772">
    <property type="protein sequence ID" value="ARI77069.1"/>
    <property type="molecule type" value="Genomic_DNA"/>
</dbReference>
<evidence type="ECO:0000313" key="5">
    <source>
        <dbReference type="Proteomes" id="UP000192527"/>
    </source>
</evidence>
<dbReference type="Proteomes" id="UP000192527">
    <property type="component" value="Chromosome"/>
</dbReference>
<dbReference type="KEGG" id="hmn:HM131_09565"/>
<reference evidence="4 5" key="1">
    <citation type="submission" date="2017-04" db="EMBL/GenBank/DDBJ databases">
        <title>The whole genome sequencing and assembly of Halobacillus mangrovi strain.</title>
        <authorList>
            <person name="Lee S.-J."/>
            <person name="Park M.-K."/>
            <person name="Kim J.-Y."/>
            <person name="Lee Y.-J."/>
            <person name="Yi H."/>
            <person name="Bahn Y.-S."/>
            <person name="Kim J.F."/>
            <person name="Lee D.-W."/>
        </authorList>
    </citation>
    <scope>NUCLEOTIDE SEQUENCE [LARGE SCALE GENOMIC DNA]</scope>
    <source>
        <strain evidence="4 5">KTB 131</strain>
    </source>
</reference>
<keyword evidence="3" id="KW-0472">Membrane</keyword>
<sequence length="171" mass="19668">MVSLSSSRKKTSSLKVVQYGHPLNRKSRRFVCMLFKSNKGFTLSETMISLTLLMIILSLSYPLLHSLEGPSYYKELSARQFFTFIQHEVQYAREASIEGNTFQIIDSRHRSITIEQYQNIVRKRVGGKGHESLLSKVKLFTVQQTGSDFLILVELEGGEAYQKRIHYEAVQ</sequence>
<keyword evidence="3" id="KW-0812">Transmembrane</keyword>
<feature type="transmembrane region" description="Helical" evidence="3">
    <location>
        <begin position="46"/>
        <end position="64"/>
    </location>
</feature>
<dbReference type="AlphaFoldDB" id="A0A1W5ZUW8"/>
<protein>
    <recommendedName>
        <fullName evidence="6">Competence protein ComGF</fullName>
    </recommendedName>
</protein>
<gene>
    <name evidence="4" type="ORF">HM131_09565</name>
</gene>
<dbReference type="GO" id="GO:0009986">
    <property type="term" value="C:cell surface"/>
    <property type="evidence" value="ECO:0007669"/>
    <property type="project" value="UniProtKB-SubCell"/>
</dbReference>
<comment type="subcellular location">
    <subcellularLocation>
        <location evidence="1">Cell surface</location>
    </subcellularLocation>
</comment>
<dbReference type="InterPro" id="IPR012902">
    <property type="entry name" value="N_methyl_site"/>
</dbReference>
<evidence type="ECO:0008006" key="6">
    <source>
        <dbReference type="Google" id="ProtNLM"/>
    </source>
</evidence>
<keyword evidence="3" id="KW-1133">Transmembrane helix</keyword>
<keyword evidence="5" id="KW-1185">Reference proteome</keyword>
<dbReference type="STRING" id="402384.HM131_09565"/>
<dbReference type="Pfam" id="PF15980">
    <property type="entry name" value="ComGF"/>
    <property type="match status" value="1"/>
</dbReference>
<evidence type="ECO:0000313" key="4">
    <source>
        <dbReference type="EMBL" id="ARI77069.1"/>
    </source>
</evidence>
<evidence type="ECO:0000256" key="3">
    <source>
        <dbReference type="SAM" id="Phobius"/>
    </source>
</evidence>
<evidence type="ECO:0000256" key="1">
    <source>
        <dbReference type="ARBA" id="ARBA00004241"/>
    </source>
</evidence>
<dbReference type="GO" id="GO:0030420">
    <property type="term" value="P:establishment of competence for transformation"/>
    <property type="evidence" value="ECO:0007669"/>
    <property type="project" value="UniProtKB-KW"/>
</dbReference>